<gene>
    <name evidence="10" type="ORF">SJAG_04423</name>
</gene>
<proteinExistence type="predicted"/>
<evidence type="ECO:0000259" key="9">
    <source>
        <dbReference type="Pfam" id="PF13515"/>
    </source>
</evidence>
<feature type="domain" description="Integral membrane bound transporter" evidence="9">
    <location>
        <begin position="970"/>
        <end position="1102"/>
    </location>
</feature>
<evidence type="ECO:0000256" key="2">
    <source>
        <dbReference type="ARBA" id="ARBA00022692"/>
    </source>
</evidence>
<feature type="compositionally biased region" description="Low complexity" evidence="5">
    <location>
        <begin position="47"/>
        <end position="71"/>
    </location>
</feature>
<evidence type="ECO:0008006" key="12">
    <source>
        <dbReference type="Google" id="ProtNLM"/>
    </source>
</evidence>
<dbReference type="eggNOG" id="KOG4711">
    <property type="taxonomic scope" value="Eukaryota"/>
</dbReference>
<protein>
    <recommendedName>
        <fullName evidence="12">ER transporter 6TM N-terminal domain-containing protein</fullName>
    </recommendedName>
</protein>
<dbReference type="Pfam" id="PF10337">
    <property type="entry name" value="ArAE_2_N"/>
    <property type="match status" value="1"/>
</dbReference>
<dbReference type="PANTHER" id="PTHR37994">
    <property type="entry name" value="ARAE_2_N DOMAIN-CONTAINING PROTEIN-RELATED"/>
    <property type="match status" value="1"/>
</dbReference>
<accession>B6K6T4</accession>
<evidence type="ECO:0000313" key="10">
    <source>
        <dbReference type="EMBL" id="EEB09238.1"/>
    </source>
</evidence>
<feature type="compositionally biased region" description="Polar residues" evidence="5">
    <location>
        <begin position="629"/>
        <end position="640"/>
    </location>
</feature>
<feature type="transmembrane region" description="Helical" evidence="6">
    <location>
        <begin position="1050"/>
        <end position="1067"/>
    </location>
</feature>
<feature type="compositionally biased region" description="Low complexity" evidence="5">
    <location>
        <begin position="609"/>
        <end position="619"/>
    </location>
</feature>
<feature type="compositionally biased region" description="Polar residues" evidence="5">
    <location>
        <begin position="165"/>
        <end position="176"/>
    </location>
</feature>
<name>B6K6T4_SCHJY</name>
<dbReference type="InterPro" id="IPR018820">
    <property type="entry name" value="BRE4-related_DUF2421"/>
</dbReference>
<dbReference type="InterPro" id="IPR018823">
    <property type="entry name" value="ArAE_2_N"/>
</dbReference>
<feature type="compositionally biased region" description="Polar residues" evidence="5">
    <location>
        <begin position="1"/>
        <end position="23"/>
    </location>
</feature>
<feature type="compositionally biased region" description="Low complexity" evidence="5">
    <location>
        <begin position="126"/>
        <end position="164"/>
    </location>
</feature>
<feature type="transmembrane region" description="Helical" evidence="6">
    <location>
        <begin position="286"/>
        <end position="303"/>
    </location>
</feature>
<keyword evidence="2 6" id="KW-0812">Transmembrane</keyword>
<evidence type="ECO:0000256" key="4">
    <source>
        <dbReference type="ARBA" id="ARBA00023136"/>
    </source>
</evidence>
<dbReference type="EMBL" id="KE651167">
    <property type="protein sequence ID" value="EEB09238.1"/>
    <property type="molecule type" value="Genomic_DNA"/>
</dbReference>
<evidence type="ECO:0000259" key="7">
    <source>
        <dbReference type="Pfam" id="PF10334"/>
    </source>
</evidence>
<keyword evidence="11" id="KW-1185">Reference proteome</keyword>
<feature type="region of interest" description="Disordered" evidence="5">
    <location>
        <begin position="587"/>
        <end position="640"/>
    </location>
</feature>
<dbReference type="InterPro" id="IPR049453">
    <property type="entry name" value="Memb_transporter_dom"/>
</dbReference>
<evidence type="ECO:0000259" key="8">
    <source>
        <dbReference type="Pfam" id="PF10337"/>
    </source>
</evidence>
<feature type="domain" description="Putative ER transporter 6TM N-terminal" evidence="8">
    <location>
        <begin position="250"/>
        <end position="600"/>
    </location>
</feature>
<feature type="transmembrane region" description="Helical" evidence="6">
    <location>
        <begin position="384"/>
        <end position="401"/>
    </location>
</feature>
<evidence type="ECO:0000256" key="5">
    <source>
        <dbReference type="SAM" id="MobiDB-lite"/>
    </source>
</evidence>
<dbReference type="Pfam" id="PF10334">
    <property type="entry name" value="BRE4"/>
    <property type="match status" value="1"/>
</dbReference>
<dbReference type="STRING" id="402676.B6K6T4"/>
<comment type="subcellular location">
    <subcellularLocation>
        <location evidence="1">Membrane</location>
        <topology evidence="1">Multi-pass membrane protein</topology>
    </subcellularLocation>
</comment>
<feature type="region of interest" description="Disordered" evidence="5">
    <location>
        <begin position="659"/>
        <end position="688"/>
    </location>
</feature>
<evidence type="ECO:0000256" key="6">
    <source>
        <dbReference type="SAM" id="Phobius"/>
    </source>
</evidence>
<feature type="domain" description="DUF2421" evidence="7">
    <location>
        <begin position="1106"/>
        <end position="1323"/>
    </location>
</feature>
<dbReference type="Pfam" id="PF13515">
    <property type="entry name" value="FUSC_2"/>
    <property type="match status" value="1"/>
</dbReference>
<keyword evidence="4 6" id="KW-0472">Membrane</keyword>
<feature type="transmembrane region" description="Helical" evidence="6">
    <location>
        <begin position="1088"/>
        <end position="1105"/>
    </location>
</feature>
<dbReference type="GO" id="GO:0016020">
    <property type="term" value="C:membrane"/>
    <property type="evidence" value="ECO:0007669"/>
    <property type="project" value="UniProtKB-SubCell"/>
</dbReference>
<dbReference type="RefSeq" id="XP_002175531.1">
    <property type="nucleotide sequence ID" value="XM_002175495.2"/>
</dbReference>
<evidence type="ECO:0000313" key="11">
    <source>
        <dbReference type="Proteomes" id="UP000001744"/>
    </source>
</evidence>
<keyword evidence="3 6" id="KW-1133">Transmembrane helix</keyword>
<feature type="compositionally biased region" description="Low complexity" evidence="5">
    <location>
        <begin position="103"/>
        <end position="116"/>
    </location>
</feature>
<dbReference type="Proteomes" id="UP000001744">
    <property type="component" value="Unassembled WGS sequence"/>
</dbReference>
<dbReference type="JaponicusDB" id="SJAG_04423"/>
<feature type="transmembrane region" description="Helical" evidence="6">
    <location>
        <begin position="434"/>
        <end position="459"/>
    </location>
</feature>
<feature type="transmembrane region" description="Helical" evidence="6">
    <location>
        <begin position="408"/>
        <end position="428"/>
    </location>
</feature>
<dbReference type="OrthoDB" id="2274698at2759"/>
<dbReference type="OMA" id="NEQYLMF"/>
<feature type="transmembrane region" description="Helical" evidence="6">
    <location>
        <begin position="1024"/>
        <end position="1044"/>
    </location>
</feature>
<dbReference type="PANTHER" id="PTHR37994:SF1">
    <property type="entry name" value="ER TRANSPORTER 6TM N-TERMINAL DOMAIN-CONTAINING PROTEIN"/>
    <property type="match status" value="1"/>
</dbReference>
<reference evidence="10 11" key="1">
    <citation type="journal article" date="2011" name="Science">
        <title>Comparative functional genomics of the fission yeasts.</title>
        <authorList>
            <person name="Rhind N."/>
            <person name="Chen Z."/>
            <person name="Yassour M."/>
            <person name="Thompson D.A."/>
            <person name="Haas B.J."/>
            <person name="Habib N."/>
            <person name="Wapinski I."/>
            <person name="Roy S."/>
            <person name="Lin M.F."/>
            <person name="Heiman D.I."/>
            <person name="Young S.K."/>
            <person name="Furuya K."/>
            <person name="Guo Y."/>
            <person name="Pidoux A."/>
            <person name="Chen H.M."/>
            <person name="Robbertse B."/>
            <person name="Goldberg J.M."/>
            <person name="Aoki K."/>
            <person name="Bayne E.H."/>
            <person name="Berlin A.M."/>
            <person name="Desjardins C.A."/>
            <person name="Dobbs E."/>
            <person name="Dukaj L."/>
            <person name="Fan L."/>
            <person name="FitzGerald M.G."/>
            <person name="French C."/>
            <person name="Gujja S."/>
            <person name="Hansen K."/>
            <person name="Keifenheim D."/>
            <person name="Levin J.Z."/>
            <person name="Mosher R.A."/>
            <person name="Mueller C.A."/>
            <person name="Pfiffner J."/>
            <person name="Priest M."/>
            <person name="Russ C."/>
            <person name="Smialowska A."/>
            <person name="Swoboda P."/>
            <person name="Sykes S.M."/>
            <person name="Vaughn M."/>
            <person name="Vengrova S."/>
            <person name="Yoder R."/>
            <person name="Zeng Q."/>
            <person name="Allshire R."/>
            <person name="Baulcombe D."/>
            <person name="Birren B.W."/>
            <person name="Brown W."/>
            <person name="Ekwall K."/>
            <person name="Kellis M."/>
            <person name="Leatherwood J."/>
            <person name="Levin H."/>
            <person name="Margalit H."/>
            <person name="Martienssen R."/>
            <person name="Nieduszynski C.A."/>
            <person name="Spatafora J.W."/>
            <person name="Friedman N."/>
            <person name="Dalgaard J.Z."/>
            <person name="Baumann P."/>
            <person name="Niki H."/>
            <person name="Regev A."/>
            <person name="Nusbaum C."/>
        </authorList>
    </citation>
    <scope>NUCLEOTIDE SEQUENCE [LARGE SCALE GENOMIC DNA]</scope>
    <source>
        <strain evidence="11">yFS275 / FY16936</strain>
    </source>
</reference>
<feature type="region of interest" description="Disordered" evidence="5">
    <location>
        <begin position="1"/>
        <end position="180"/>
    </location>
</feature>
<feature type="transmembrane region" description="Helical" evidence="6">
    <location>
        <begin position="991"/>
        <end position="1012"/>
    </location>
</feature>
<organism evidence="10 11">
    <name type="scientific">Schizosaccharomyces japonicus (strain yFS275 / FY16936)</name>
    <name type="common">Fission yeast</name>
    <dbReference type="NCBI Taxonomy" id="402676"/>
    <lineage>
        <taxon>Eukaryota</taxon>
        <taxon>Fungi</taxon>
        <taxon>Dikarya</taxon>
        <taxon>Ascomycota</taxon>
        <taxon>Taphrinomycotina</taxon>
        <taxon>Schizosaccharomycetes</taxon>
        <taxon>Schizosaccharomycetales</taxon>
        <taxon>Schizosaccharomycetaceae</taxon>
        <taxon>Schizosaccharomyces</taxon>
    </lineage>
</organism>
<feature type="transmembrane region" description="Helical" evidence="6">
    <location>
        <begin position="947"/>
        <end position="968"/>
    </location>
</feature>
<dbReference type="VEuPathDB" id="FungiDB:SJAG_04423"/>
<feature type="transmembrane region" description="Helical" evidence="6">
    <location>
        <begin position="315"/>
        <end position="335"/>
    </location>
</feature>
<dbReference type="HOGENOM" id="CLU_003918_2_0_1"/>
<feature type="transmembrane region" description="Helical" evidence="6">
    <location>
        <begin position="263"/>
        <end position="280"/>
    </location>
</feature>
<evidence type="ECO:0000256" key="1">
    <source>
        <dbReference type="ARBA" id="ARBA00004141"/>
    </source>
</evidence>
<sequence>MSNNNAPNGGSLNKSLPTTNSSEPGEVQERRQQTTNPRSAIAASHPSTASTQSAGSSNATSSSRPLGSGSRPRAHFHFAGGDHFPGDRSPSSSDTDDEDNHNTDTNRSSSQRLSQRPPAGTPVRVPIISITDDSTPPSSSRTTEPESSFHSTNSTRASATSSHAQAPSPQPTNTTPDSEHREVHFVDPEANDPHVTGQLPDVLPLYRVKSGSSSKKPGDDAKQKKKWLNFKEMRQKHPWMQRCHWPKVLAWVRPKLNKKGLRPVIRSAIAAWIAMLLLICRHTNRVLGQSSFFVVIVASLFPPMEPVAPMLWKTAYQFVFLFSAWAWTIVASKLATVSRGSPSPAESLQVAVSQGFQCTVSLTNVNQCLLEAIYQGYFVRALPSIIWALFEFVGVAVIMRIKVKYPPLTFSCVFSCICVIISACYGPLYPYFTVSIGLFFIIPFCVQTAIAVGCTLFILPQTCNSAYTESLQGLATKSKCILQKQREMLATSPSSAGWTAFSSIDADVASLKDDISKMQTNEQFMDTEFTYGRLKGSDLIALRVMFEKIALRMTAFSYFNRLIVHNVQIYDDDVLNALDQDVSNNEEASLLHSRHERQHSRDGSRSRISRTSSIATSGTQSRLEPRRVASTQSLSHGQNPQSYVSLSDFFLGRTNAPSTAHNSVADDESEHHTIATKSTAATGRSKGKNKVQAALSKFYDAMHHSYQPVGLLEAQHYMTLENKLPYHPPQLLESLVSCLNDATAKLLNESIVALDGIYGWLDDYNSDRLNHLFSRQSQRRNHSYRVNALRIHYRRLRAVMADFDEHRLFDVKAPIVDLLTTDDLNYLHSLRSLYVIYFYEAHLFQVIRGILQILEATMDLEHRRQLRRLWWPLHAFRFAVMSQFTKSDDYTEDSAPNDPEEDVYKTFTEARNPDAEPPNNICQLIDLHLINFCKHIFSADNRHAIKVGMLAVICTIPSFCRGSAIWYYRNRGFWTVILGTMNLARFSGDTIYGYLARILGTLFGCTVGMMLWYISSGHGKGNSYGLAVVMAIAFPIIMFIRIHLIYLTPMPASIFAVSIALTVGYSWKSFHEPGLVTLGVGWDVAYRRFLTVAAGITAAFIFSMIPRPVTAHRMIRTTLGKLLIQIGSIHCDISNFARRSSHNHIDTDIQSTILKLSQTLMALKKRLAIVKFEPALIGRWPRDRYEQLIETEQELLDLLNSFMTCLTTLDENWTYALMFRIGWLEPKFIASQLAVLYMCSTSLLTENPLPQIVPAPLVDRFFTKNGDIFLPPLSINEPSRVDITLLDQKNYVNFAVGCTIAYAIVNHIDRIMYITKSLCGELYHIDGWPHSRYFDEDIVKKTIHGQLSERDEKSNEDIV</sequence>
<evidence type="ECO:0000256" key="3">
    <source>
        <dbReference type="ARBA" id="ARBA00022989"/>
    </source>
</evidence>
<dbReference type="GeneID" id="7050240"/>